<keyword evidence="1" id="KW-0560">Oxidoreductase</keyword>
<dbReference type="PANTHER" id="PTHR20883:SF46">
    <property type="entry name" value="PHYTANOYL-COA HYDROXYLASE"/>
    <property type="match status" value="1"/>
</dbReference>
<proteinExistence type="predicted"/>
<dbReference type="EMBL" id="VXRG01000078">
    <property type="protein sequence ID" value="MXY93617.1"/>
    <property type="molecule type" value="Genomic_DNA"/>
</dbReference>
<reference evidence="1" key="1">
    <citation type="submission" date="2019-09" db="EMBL/GenBank/DDBJ databases">
        <title>Characterisation of the sponge microbiome using genome-centric metagenomics.</title>
        <authorList>
            <person name="Engelberts J.P."/>
            <person name="Robbins S.J."/>
            <person name="De Goeij J.M."/>
            <person name="Aranda M."/>
            <person name="Bell S.C."/>
            <person name="Webster N.S."/>
        </authorList>
    </citation>
    <scope>NUCLEOTIDE SEQUENCE</scope>
    <source>
        <strain evidence="1">SB0664_bin_27</strain>
    </source>
</reference>
<dbReference type="GO" id="GO:0005506">
    <property type="term" value="F:iron ion binding"/>
    <property type="evidence" value="ECO:0007669"/>
    <property type="project" value="UniProtKB-ARBA"/>
</dbReference>
<accession>A0A6B0YSM7</accession>
<dbReference type="AlphaFoldDB" id="A0A6B0YSM7"/>
<sequence>MHITEEQRTQYRNEGYFFLENAIPAGQVEGLREECQRYIDRFDAEMEAKGVTVQGINHYKKRYFIARRGMESPTISDFLFGDLMADVCRATLGDNAFLFHEQYVVKFAEVGTKFGWHQDSGYVGHYHRPYLSCWCALDDMSIENGTVSVLPYSAIGMTPDDLYDHEVEAESNDKIGYQGEHPGVPALVPAGSIVVFSSRTFHRSGPNTTSGVRRCYLAQYFAEPIMNREGTGLWGQAIPIVRDGRSCGVPVQS</sequence>
<dbReference type="PANTHER" id="PTHR20883">
    <property type="entry name" value="PHYTANOYL-COA DIOXYGENASE DOMAIN CONTAINING 1"/>
    <property type="match status" value="1"/>
</dbReference>
<name>A0A6B0YSM7_9CHLR</name>
<keyword evidence="1" id="KW-0223">Dioxygenase</keyword>
<dbReference type="Gene3D" id="2.60.120.620">
    <property type="entry name" value="q2cbj1_9rhob like domain"/>
    <property type="match status" value="1"/>
</dbReference>
<evidence type="ECO:0000313" key="1">
    <source>
        <dbReference type="EMBL" id="MXY93617.1"/>
    </source>
</evidence>
<dbReference type="Pfam" id="PF05721">
    <property type="entry name" value="PhyH"/>
    <property type="match status" value="1"/>
</dbReference>
<comment type="caution">
    <text evidence="1">The sequence shown here is derived from an EMBL/GenBank/DDBJ whole genome shotgun (WGS) entry which is preliminary data.</text>
</comment>
<dbReference type="InterPro" id="IPR008775">
    <property type="entry name" value="Phytyl_CoA_dOase-like"/>
</dbReference>
<organism evidence="1">
    <name type="scientific">Caldilineaceae bacterium SB0664_bin_27</name>
    <dbReference type="NCBI Taxonomy" id="2605260"/>
    <lineage>
        <taxon>Bacteria</taxon>
        <taxon>Bacillati</taxon>
        <taxon>Chloroflexota</taxon>
        <taxon>Caldilineae</taxon>
        <taxon>Caldilineales</taxon>
        <taxon>Caldilineaceae</taxon>
    </lineage>
</organism>
<dbReference type="SUPFAM" id="SSF51197">
    <property type="entry name" value="Clavaminate synthase-like"/>
    <property type="match status" value="1"/>
</dbReference>
<dbReference type="GO" id="GO:0016706">
    <property type="term" value="F:2-oxoglutarate-dependent dioxygenase activity"/>
    <property type="evidence" value="ECO:0007669"/>
    <property type="project" value="UniProtKB-ARBA"/>
</dbReference>
<protein>
    <submittedName>
        <fullName evidence="1">Phytanoyl-CoA dioxygenase family protein</fullName>
    </submittedName>
</protein>
<gene>
    <name evidence="1" type="ORF">F4Y42_09230</name>
</gene>